<evidence type="ECO:0000313" key="4">
    <source>
        <dbReference type="EMBL" id="OQU76902.1"/>
    </source>
</evidence>
<organism evidence="4 5">
    <name type="scientific">Sorghum bicolor</name>
    <name type="common">Sorghum</name>
    <name type="synonym">Sorghum vulgare</name>
    <dbReference type="NCBI Taxonomy" id="4558"/>
    <lineage>
        <taxon>Eukaryota</taxon>
        <taxon>Viridiplantae</taxon>
        <taxon>Streptophyta</taxon>
        <taxon>Embryophyta</taxon>
        <taxon>Tracheophyta</taxon>
        <taxon>Spermatophyta</taxon>
        <taxon>Magnoliopsida</taxon>
        <taxon>Liliopsida</taxon>
        <taxon>Poales</taxon>
        <taxon>Poaceae</taxon>
        <taxon>PACMAD clade</taxon>
        <taxon>Panicoideae</taxon>
        <taxon>Andropogonodae</taxon>
        <taxon>Andropogoneae</taxon>
        <taxon>Sorghinae</taxon>
        <taxon>Sorghum</taxon>
    </lineage>
</organism>
<keyword evidence="1" id="KW-0560">Oxidoreductase</keyword>
<dbReference type="Pfam" id="PF01370">
    <property type="entry name" value="Epimerase"/>
    <property type="match status" value="1"/>
</dbReference>
<protein>
    <recommendedName>
        <fullName evidence="3">NAD-dependent epimerase/dehydratase domain-containing protein</fullName>
    </recommendedName>
</protein>
<proteinExistence type="predicted"/>
<feature type="region of interest" description="Disordered" evidence="2">
    <location>
        <begin position="1"/>
        <end position="27"/>
    </location>
</feature>
<dbReference type="Gramene" id="OQU76902">
    <property type="protein sequence ID" value="OQU76902"/>
    <property type="gene ID" value="SORBI_3010G233400"/>
</dbReference>
<gene>
    <name evidence="4" type="ORF">SORBI_3010G233400</name>
</gene>
<name>A0A1W0VUF4_SORBI</name>
<accession>A0A1W0VUF4</accession>
<evidence type="ECO:0000259" key="3">
    <source>
        <dbReference type="Pfam" id="PF01370"/>
    </source>
</evidence>
<dbReference type="PANTHER" id="PTHR10366:SF628">
    <property type="entry name" value="NAD(P)-BINDING ROSSMANN-FOLD SUPERFAMILY PROTEIN"/>
    <property type="match status" value="1"/>
</dbReference>
<dbReference type="SUPFAM" id="SSF51735">
    <property type="entry name" value="NAD(P)-binding Rossmann-fold domains"/>
    <property type="match status" value="1"/>
</dbReference>
<dbReference type="STRING" id="4558.A0A1W0VUF4"/>
<dbReference type="eggNOG" id="KOG1502">
    <property type="taxonomic scope" value="Eukaryota"/>
</dbReference>
<dbReference type="InterPro" id="IPR050425">
    <property type="entry name" value="NAD(P)_dehydrat-like"/>
</dbReference>
<dbReference type="InterPro" id="IPR036291">
    <property type="entry name" value="NAD(P)-bd_dom_sf"/>
</dbReference>
<dbReference type="CDD" id="cd08958">
    <property type="entry name" value="FR_SDR_e"/>
    <property type="match status" value="1"/>
</dbReference>
<sequence length="389" mass="42155">MGSVGGGSPEEEQQTAGIGGDDPPPPAVCVTGSTGYVGSWLVRTLLRRGYRVHATARDTGKAWQVLGAVEEGRERDRCRRRLLRVFRADMGEEGSFDAAVTGCVALFHVAASMELHVSSPAAHHDSLVEEHVRSRVLEPATRGTINVLRSCVRAGTVRRVVFTSSVSTLTAADAEGRRKAVLDESCLRSLDDVWRTKPVGWIYILSKRLTEEAAFRFARENGVHLVSLVLPTVAGPFLTPSVPTSIQLLLSPITGDPKLYAVLASVHARFGCVPLAHVQDACDAHVLLMEAPRAEGRYLCAAGGYSAAHLARLLASRYPPFRPGDRLSRDFDDDASCSPPVVSSRRLLDLGFRFRYGVEDVVKDSVAQCLAHGFLEQPEGQSTFRLSAV</sequence>
<dbReference type="OMA" id="AHIQDVC"/>
<evidence type="ECO:0000313" key="5">
    <source>
        <dbReference type="Proteomes" id="UP000000768"/>
    </source>
</evidence>
<dbReference type="GO" id="GO:0016616">
    <property type="term" value="F:oxidoreductase activity, acting on the CH-OH group of donors, NAD or NADP as acceptor"/>
    <property type="evidence" value="ECO:0000318"/>
    <property type="project" value="GO_Central"/>
</dbReference>
<dbReference type="EMBL" id="CM000769">
    <property type="protein sequence ID" value="OQU76902.1"/>
    <property type="molecule type" value="Genomic_DNA"/>
</dbReference>
<dbReference type="Proteomes" id="UP000000768">
    <property type="component" value="Chromosome 10"/>
</dbReference>
<dbReference type="InterPro" id="IPR001509">
    <property type="entry name" value="Epimerase_deHydtase"/>
</dbReference>
<dbReference type="Gene3D" id="3.40.50.720">
    <property type="entry name" value="NAD(P)-binding Rossmann-like Domain"/>
    <property type="match status" value="1"/>
</dbReference>
<evidence type="ECO:0000256" key="1">
    <source>
        <dbReference type="ARBA" id="ARBA00023002"/>
    </source>
</evidence>
<keyword evidence="5" id="KW-1185">Reference proteome</keyword>
<dbReference type="InParanoid" id="A0A1W0VUF4"/>
<dbReference type="AlphaFoldDB" id="A0A1W0VUF4"/>
<dbReference type="FunFam" id="3.40.50.720:FF:000597">
    <property type="entry name" value="Dihydroflavonol 4-reductase"/>
    <property type="match status" value="1"/>
</dbReference>
<evidence type="ECO:0000256" key="2">
    <source>
        <dbReference type="SAM" id="MobiDB-lite"/>
    </source>
</evidence>
<reference evidence="4 5" key="1">
    <citation type="journal article" date="2009" name="Nature">
        <title>The Sorghum bicolor genome and the diversification of grasses.</title>
        <authorList>
            <person name="Paterson A.H."/>
            <person name="Bowers J.E."/>
            <person name="Bruggmann R."/>
            <person name="Dubchak I."/>
            <person name="Grimwood J."/>
            <person name="Gundlach H."/>
            <person name="Haberer G."/>
            <person name="Hellsten U."/>
            <person name="Mitros T."/>
            <person name="Poliakov A."/>
            <person name="Schmutz J."/>
            <person name="Spannagl M."/>
            <person name="Tang H."/>
            <person name="Wang X."/>
            <person name="Wicker T."/>
            <person name="Bharti A.K."/>
            <person name="Chapman J."/>
            <person name="Feltus F.A."/>
            <person name="Gowik U."/>
            <person name="Grigoriev I.V."/>
            <person name="Lyons E."/>
            <person name="Maher C.A."/>
            <person name="Martis M."/>
            <person name="Narechania A."/>
            <person name="Otillar R.P."/>
            <person name="Penning B.W."/>
            <person name="Salamov A.A."/>
            <person name="Wang Y."/>
            <person name="Zhang L."/>
            <person name="Carpita N.C."/>
            <person name="Freeling M."/>
            <person name="Gingle A.R."/>
            <person name="Hash C.T."/>
            <person name="Keller B."/>
            <person name="Klein P."/>
            <person name="Kresovich S."/>
            <person name="McCann M.C."/>
            <person name="Ming R."/>
            <person name="Peterson D.G."/>
            <person name="Mehboob-ur-Rahman"/>
            <person name="Ware D."/>
            <person name="Westhoff P."/>
            <person name="Mayer K.F."/>
            <person name="Messing J."/>
            <person name="Rokhsar D.S."/>
        </authorList>
    </citation>
    <scope>NUCLEOTIDE SEQUENCE [LARGE SCALE GENOMIC DNA]</scope>
    <source>
        <strain evidence="5">cv. BTx623</strain>
    </source>
</reference>
<reference evidence="5" key="2">
    <citation type="journal article" date="2018" name="Plant J.">
        <title>The Sorghum bicolor reference genome: improved assembly, gene annotations, a transcriptome atlas, and signatures of genome organization.</title>
        <authorList>
            <person name="McCormick R.F."/>
            <person name="Truong S.K."/>
            <person name="Sreedasyam A."/>
            <person name="Jenkins J."/>
            <person name="Shu S."/>
            <person name="Sims D."/>
            <person name="Kennedy M."/>
            <person name="Amirebrahimi M."/>
            <person name="Weers B.D."/>
            <person name="McKinley B."/>
            <person name="Mattison A."/>
            <person name="Morishige D.T."/>
            <person name="Grimwood J."/>
            <person name="Schmutz J."/>
            <person name="Mullet J.E."/>
        </authorList>
    </citation>
    <scope>NUCLEOTIDE SEQUENCE [LARGE SCALE GENOMIC DNA]</scope>
    <source>
        <strain evidence="5">cv. BTx623</strain>
    </source>
</reference>
<feature type="domain" description="NAD-dependent epimerase/dehydratase" evidence="3">
    <location>
        <begin position="28"/>
        <end position="295"/>
    </location>
</feature>
<dbReference type="FunCoup" id="A0A1W0VUF4">
    <property type="interactions" value="102"/>
</dbReference>
<dbReference type="PANTHER" id="PTHR10366">
    <property type="entry name" value="NAD DEPENDENT EPIMERASE/DEHYDRATASE"/>
    <property type="match status" value="1"/>
</dbReference>